<reference evidence="5" key="2">
    <citation type="submission" date="2021-01" db="EMBL/GenBank/DDBJ databases">
        <authorList>
            <person name="Schikora-Tamarit M.A."/>
        </authorList>
    </citation>
    <scope>NUCLEOTIDE SEQUENCE</scope>
    <source>
        <strain evidence="5">CBS2887</strain>
    </source>
</reference>
<protein>
    <recommendedName>
        <fullName evidence="4">Protein kinase domain-containing protein</fullName>
    </recommendedName>
</protein>
<keyword evidence="3" id="KW-0067">ATP-binding</keyword>
<evidence type="ECO:0000256" key="2">
    <source>
        <dbReference type="ARBA" id="ARBA00022741"/>
    </source>
</evidence>
<dbReference type="PANTHER" id="PTHR24055">
    <property type="entry name" value="MITOGEN-ACTIVATED PROTEIN KINASE"/>
    <property type="match status" value="1"/>
</dbReference>
<dbReference type="SUPFAM" id="SSF56112">
    <property type="entry name" value="Protein kinase-like (PK-like)"/>
    <property type="match status" value="1"/>
</dbReference>
<dbReference type="PROSITE" id="PS50011">
    <property type="entry name" value="PROTEIN_KINASE_DOM"/>
    <property type="match status" value="1"/>
</dbReference>
<comment type="caution">
    <text evidence="5">The sequence shown here is derived from an EMBL/GenBank/DDBJ whole genome shotgun (WGS) entry which is preliminary data.</text>
</comment>
<keyword evidence="1" id="KW-0808">Transferase</keyword>
<dbReference type="EMBL" id="JAEUBG010001130">
    <property type="protein sequence ID" value="KAH3686911.1"/>
    <property type="molecule type" value="Genomic_DNA"/>
</dbReference>
<dbReference type="InterPro" id="IPR011009">
    <property type="entry name" value="Kinase-like_dom_sf"/>
</dbReference>
<feature type="domain" description="Protein kinase" evidence="4">
    <location>
        <begin position="1"/>
        <end position="217"/>
    </location>
</feature>
<evidence type="ECO:0000256" key="3">
    <source>
        <dbReference type="ARBA" id="ARBA00022840"/>
    </source>
</evidence>
<keyword evidence="2" id="KW-0547">Nucleotide-binding</keyword>
<evidence type="ECO:0000313" key="5">
    <source>
        <dbReference type="EMBL" id="KAH3686911.1"/>
    </source>
</evidence>
<dbReference type="InterPro" id="IPR000719">
    <property type="entry name" value="Prot_kinase_dom"/>
</dbReference>
<dbReference type="Pfam" id="PF00069">
    <property type="entry name" value="Pkinase"/>
    <property type="match status" value="1"/>
</dbReference>
<dbReference type="Gene3D" id="1.10.510.10">
    <property type="entry name" value="Transferase(Phosphotransferase) domain 1"/>
    <property type="match status" value="1"/>
</dbReference>
<sequence>TIKSIAKQILKGVCHMHRNGYAHCDLKPDNVLLMKTENYYSKEYIASHGLQDQEFVAKIYDYSLATSNDDGRRFQIYGTSNYNSPEMALAVEEYGVAQDIWFVGHIIFYLMKLHNLFRGRDMGTQLRSIIEILGNPGKFQNHQDEDLQYGLKTDMYRLLRSRGIRNQDYYKDVPLERVLGERCLEGYSEICDIVKLCLRWDPKKRPSAKDLLETPFFKGHR</sequence>
<accession>A0A9P8TPY6</accession>
<keyword evidence="6" id="KW-1185">Reference proteome</keyword>
<feature type="non-terminal residue" evidence="5">
    <location>
        <position position="1"/>
    </location>
</feature>
<dbReference type="OrthoDB" id="248923at2759"/>
<dbReference type="AlphaFoldDB" id="A0A9P8TPY6"/>
<keyword evidence="1" id="KW-0723">Serine/threonine-protein kinase</keyword>
<dbReference type="InterPro" id="IPR050117">
    <property type="entry name" value="MAPK"/>
</dbReference>
<organism evidence="5 6">
    <name type="scientific">Wickerhamomyces pijperi</name>
    <name type="common">Yeast</name>
    <name type="synonym">Pichia pijperi</name>
    <dbReference type="NCBI Taxonomy" id="599730"/>
    <lineage>
        <taxon>Eukaryota</taxon>
        <taxon>Fungi</taxon>
        <taxon>Dikarya</taxon>
        <taxon>Ascomycota</taxon>
        <taxon>Saccharomycotina</taxon>
        <taxon>Saccharomycetes</taxon>
        <taxon>Phaffomycetales</taxon>
        <taxon>Wickerhamomycetaceae</taxon>
        <taxon>Wickerhamomyces</taxon>
    </lineage>
</organism>
<reference evidence="5" key="1">
    <citation type="journal article" date="2021" name="Open Biol.">
        <title>Shared evolutionary footprints suggest mitochondrial oxidative damage underlies multiple complex I losses in fungi.</title>
        <authorList>
            <person name="Schikora-Tamarit M.A."/>
            <person name="Marcet-Houben M."/>
            <person name="Nosek J."/>
            <person name="Gabaldon T."/>
        </authorList>
    </citation>
    <scope>NUCLEOTIDE SEQUENCE</scope>
    <source>
        <strain evidence="5">CBS2887</strain>
    </source>
</reference>
<evidence type="ECO:0000259" key="4">
    <source>
        <dbReference type="PROSITE" id="PS50011"/>
    </source>
</evidence>
<dbReference type="PROSITE" id="PS00108">
    <property type="entry name" value="PROTEIN_KINASE_ST"/>
    <property type="match status" value="1"/>
</dbReference>
<gene>
    <name evidence="5" type="ORF">WICPIJ_002108</name>
</gene>
<keyword evidence="1" id="KW-0418">Kinase</keyword>
<dbReference type="Proteomes" id="UP000774326">
    <property type="component" value="Unassembled WGS sequence"/>
</dbReference>
<feature type="non-terminal residue" evidence="5">
    <location>
        <position position="221"/>
    </location>
</feature>
<dbReference type="GO" id="GO:0005524">
    <property type="term" value="F:ATP binding"/>
    <property type="evidence" value="ECO:0007669"/>
    <property type="project" value="UniProtKB-KW"/>
</dbReference>
<dbReference type="GO" id="GO:0004674">
    <property type="term" value="F:protein serine/threonine kinase activity"/>
    <property type="evidence" value="ECO:0007669"/>
    <property type="project" value="UniProtKB-KW"/>
</dbReference>
<proteinExistence type="predicted"/>
<dbReference type="SMART" id="SM00220">
    <property type="entry name" value="S_TKc"/>
    <property type="match status" value="1"/>
</dbReference>
<evidence type="ECO:0000256" key="1">
    <source>
        <dbReference type="ARBA" id="ARBA00022527"/>
    </source>
</evidence>
<name>A0A9P8TPY6_WICPI</name>
<evidence type="ECO:0000313" key="6">
    <source>
        <dbReference type="Proteomes" id="UP000774326"/>
    </source>
</evidence>
<dbReference type="InterPro" id="IPR008271">
    <property type="entry name" value="Ser/Thr_kinase_AS"/>
</dbReference>